<dbReference type="EMBL" id="MEUA01000023">
    <property type="protein sequence ID" value="OGC15261.1"/>
    <property type="molecule type" value="Genomic_DNA"/>
</dbReference>
<dbReference type="PROSITE" id="PS00137">
    <property type="entry name" value="SUBTILASE_HIS"/>
    <property type="match status" value="1"/>
</dbReference>
<dbReference type="InterPro" id="IPR022398">
    <property type="entry name" value="Peptidase_S8_His-AS"/>
</dbReference>
<feature type="chain" id="PRO_5009514380" evidence="9">
    <location>
        <begin position="24"/>
        <end position="538"/>
    </location>
</feature>
<dbReference type="SUPFAM" id="SSF52743">
    <property type="entry name" value="Subtilisin-like"/>
    <property type="match status" value="1"/>
</dbReference>
<name>A0A1F4S4A6_UNCSA</name>
<feature type="domain" description="Fervidolysin-like N-terminal prodomain" evidence="11">
    <location>
        <begin position="48"/>
        <end position="118"/>
    </location>
</feature>
<evidence type="ECO:0000256" key="2">
    <source>
        <dbReference type="ARBA" id="ARBA00011073"/>
    </source>
</evidence>
<dbReference type="InterPro" id="IPR036852">
    <property type="entry name" value="Peptidase_S8/S53_dom_sf"/>
</dbReference>
<dbReference type="GO" id="GO:0006508">
    <property type="term" value="P:proteolysis"/>
    <property type="evidence" value="ECO:0007669"/>
    <property type="project" value="UniProtKB-KW"/>
</dbReference>
<comment type="similarity">
    <text evidence="2 7 8">Belongs to the peptidase S8 family.</text>
</comment>
<dbReference type="AlphaFoldDB" id="A0A1F4S4A6"/>
<feature type="active site" description="Charge relay system" evidence="7">
    <location>
        <position position="384"/>
    </location>
</feature>
<comment type="caution">
    <text evidence="12">The sequence shown here is derived from an EMBL/GenBank/DDBJ whole genome shotgun (WGS) entry which is preliminary data.</text>
</comment>
<evidence type="ECO:0000256" key="3">
    <source>
        <dbReference type="ARBA" id="ARBA00022525"/>
    </source>
</evidence>
<feature type="signal peptide" evidence="9">
    <location>
        <begin position="1"/>
        <end position="23"/>
    </location>
</feature>
<sequence>MKIKVFFFVLSCFFSVLFSFAYADDLSYENKQTEKFFDKRIRRYVDVAKGELLVKYKDLISIQSINTFNSQNNLKIVRTLSNKKIKLLKIADESKNSSLKDIVDAYNKNPLIEYAEPNFALYKLSVTPNDPYYYEQWGLPLIHANDGWDITKGNSDVIIAVVDSGIDFTHEDLQDKVWINPIEGSAGNKNNGIDDDGNGYIDDWEGWDFFASDNDPSDLDGHGTHVSGIAAAVTNNGKGVAGVSWNSKIMVVRVLNFRGMGFVDITADGVRYAADNGAKVINMSLGSYSFVDSMNEAVQYAYNKGCVLVAAAGNDGDPTVEYPASYENVIGVGSIGPDNNRSSFSTYNESVDVCAPGGDGGSSNSGNILSTYKGNAYAYSYGTSMSTPFVSGLASLIFAQNSTWANSQVINKIVSSADDLGTAGWDPYYGSGKINVYAALSFGSSSTQESTTKTIYAYPNPYTAGSSSGVVFEGLSGDERISIYTLSGNLVTSTTLTGGASWTWNGKNSSGAWVTRGIYIYFIGGSGVKKIGKIAIID</sequence>
<feature type="domain" description="Peptidase S8/S53" evidence="10">
    <location>
        <begin position="155"/>
        <end position="432"/>
    </location>
</feature>
<keyword evidence="5 7" id="KW-0378">Hydrolase</keyword>
<proteinExistence type="inferred from homology"/>
<evidence type="ECO:0000256" key="8">
    <source>
        <dbReference type="RuleBase" id="RU003355"/>
    </source>
</evidence>
<evidence type="ECO:0000259" key="10">
    <source>
        <dbReference type="Pfam" id="PF00082"/>
    </source>
</evidence>
<feature type="active site" description="Charge relay system" evidence="7">
    <location>
        <position position="222"/>
    </location>
</feature>
<dbReference type="InterPro" id="IPR023828">
    <property type="entry name" value="Peptidase_S8_Ser-AS"/>
</dbReference>
<dbReference type="NCBIfam" id="TIGR04183">
    <property type="entry name" value="Por_Secre_tail"/>
    <property type="match status" value="1"/>
</dbReference>
<accession>A0A1F4S4A6</accession>
<dbReference type="InterPro" id="IPR015500">
    <property type="entry name" value="Peptidase_S8_subtilisin-rel"/>
</dbReference>
<dbReference type="InterPro" id="IPR050131">
    <property type="entry name" value="Peptidase_S8_subtilisin-like"/>
</dbReference>
<reference evidence="12 13" key="1">
    <citation type="journal article" date="2016" name="Nat. Commun.">
        <title>Thousands of microbial genomes shed light on interconnected biogeochemical processes in an aquifer system.</title>
        <authorList>
            <person name="Anantharaman K."/>
            <person name="Brown C.T."/>
            <person name="Hug L.A."/>
            <person name="Sharon I."/>
            <person name="Castelle C.J."/>
            <person name="Probst A.J."/>
            <person name="Thomas B.C."/>
            <person name="Singh A."/>
            <person name="Wilkins M.J."/>
            <person name="Karaoz U."/>
            <person name="Brodie E.L."/>
            <person name="Williams K.H."/>
            <person name="Hubbard S.S."/>
            <person name="Banfield J.F."/>
        </authorList>
    </citation>
    <scope>NUCLEOTIDE SEQUENCE [LARGE SCALE GENOMIC DNA]</scope>
</reference>
<dbReference type="Pfam" id="PF00082">
    <property type="entry name" value="Peptidase_S8"/>
    <property type="match status" value="1"/>
</dbReference>
<dbReference type="InterPro" id="IPR023827">
    <property type="entry name" value="Peptidase_S8_Asp-AS"/>
</dbReference>
<dbReference type="Gene3D" id="2.60.40.4070">
    <property type="match status" value="1"/>
</dbReference>
<dbReference type="CDD" id="cd07484">
    <property type="entry name" value="Peptidases_S8_Thermitase_like"/>
    <property type="match status" value="1"/>
</dbReference>
<dbReference type="Proteomes" id="UP000177905">
    <property type="component" value="Unassembled WGS sequence"/>
</dbReference>
<evidence type="ECO:0000256" key="1">
    <source>
        <dbReference type="ARBA" id="ARBA00004613"/>
    </source>
</evidence>
<keyword evidence="3" id="KW-0964">Secreted</keyword>
<keyword evidence="4 7" id="KW-0645">Protease</keyword>
<evidence type="ECO:0000256" key="7">
    <source>
        <dbReference type="PROSITE-ProRule" id="PRU01240"/>
    </source>
</evidence>
<dbReference type="Pfam" id="PF22148">
    <property type="entry name" value="Fervidolysin_NPro-like"/>
    <property type="match status" value="1"/>
</dbReference>
<dbReference type="PROSITE" id="PS00136">
    <property type="entry name" value="SUBTILASE_ASP"/>
    <property type="match status" value="1"/>
</dbReference>
<evidence type="ECO:0000313" key="13">
    <source>
        <dbReference type="Proteomes" id="UP000177905"/>
    </source>
</evidence>
<evidence type="ECO:0000313" key="12">
    <source>
        <dbReference type="EMBL" id="OGC15261.1"/>
    </source>
</evidence>
<dbReference type="InterPro" id="IPR026444">
    <property type="entry name" value="Secre_tail"/>
</dbReference>
<evidence type="ECO:0000259" key="11">
    <source>
        <dbReference type="Pfam" id="PF22148"/>
    </source>
</evidence>
<dbReference type="Gene3D" id="3.40.50.200">
    <property type="entry name" value="Peptidase S8/S53 domain"/>
    <property type="match status" value="1"/>
</dbReference>
<evidence type="ECO:0000256" key="4">
    <source>
        <dbReference type="ARBA" id="ARBA00022670"/>
    </source>
</evidence>
<gene>
    <name evidence="12" type="ORF">A2290_03200</name>
</gene>
<dbReference type="InterPro" id="IPR034084">
    <property type="entry name" value="Thermitase-like_dom"/>
</dbReference>
<evidence type="ECO:0000256" key="9">
    <source>
        <dbReference type="SAM" id="SignalP"/>
    </source>
</evidence>
<keyword evidence="6 7" id="KW-0720">Serine protease</keyword>
<dbReference type="PRINTS" id="PR00723">
    <property type="entry name" value="SUBTILISIN"/>
</dbReference>
<dbReference type="PROSITE" id="PS00138">
    <property type="entry name" value="SUBTILASE_SER"/>
    <property type="match status" value="1"/>
</dbReference>
<dbReference type="GO" id="GO:0005576">
    <property type="term" value="C:extracellular region"/>
    <property type="evidence" value="ECO:0007669"/>
    <property type="project" value="UniProtKB-SubCell"/>
</dbReference>
<dbReference type="PANTHER" id="PTHR43806:SF11">
    <property type="entry name" value="CEREVISIN-RELATED"/>
    <property type="match status" value="1"/>
</dbReference>
<feature type="active site" description="Charge relay system" evidence="7">
    <location>
        <position position="163"/>
    </location>
</feature>
<dbReference type="InterPro" id="IPR000209">
    <property type="entry name" value="Peptidase_S8/S53_dom"/>
</dbReference>
<dbReference type="PROSITE" id="PS51892">
    <property type="entry name" value="SUBTILASE"/>
    <property type="match status" value="1"/>
</dbReference>
<comment type="subcellular location">
    <subcellularLocation>
        <location evidence="1">Secreted</location>
    </subcellularLocation>
</comment>
<dbReference type="PANTHER" id="PTHR43806">
    <property type="entry name" value="PEPTIDASE S8"/>
    <property type="match status" value="1"/>
</dbReference>
<evidence type="ECO:0000256" key="6">
    <source>
        <dbReference type="ARBA" id="ARBA00022825"/>
    </source>
</evidence>
<dbReference type="GO" id="GO:0004252">
    <property type="term" value="F:serine-type endopeptidase activity"/>
    <property type="evidence" value="ECO:0007669"/>
    <property type="project" value="UniProtKB-UniRule"/>
</dbReference>
<keyword evidence="9" id="KW-0732">Signal</keyword>
<protein>
    <submittedName>
        <fullName evidence="12">Uncharacterized protein</fullName>
    </submittedName>
</protein>
<organism evidence="12 13">
    <name type="scientific">candidate division WOR-1 bacterium RIFOXYB2_FULL_36_35</name>
    <dbReference type="NCBI Taxonomy" id="1802578"/>
    <lineage>
        <taxon>Bacteria</taxon>
        <taxon>Bacillati</taxon>
        <taxon>Saganbacteria</taxon>
    </lineage>
</organism>
<dbReference type="InterPro" id="IPR054399">
    <property type="entry name" value="Fervidolysin-like_N_prodom"/>
</dbReference>
<evidence type="ECO:0000256" key="5">
    <source>
        <dbReference type="ARBA" id="ARBA00022801"/>
    </source>
</evidence>